<dbReference type="Pfam" id="PF00933">
    <property type="entry name" value="Glyco_hydro_3"/>
    <property type="match status" value="1"/>
</dbReference>
<dbReference type="InterPro" id="IPR051915">
    <property type="entry name" value="Cellulose_Degrad_GH3"/>
</dbReference>
<dbReference type="Proteomes" id="UP000245207">
    <property type="component" value="Unassembled WGS sequence"/>
</dbReference>
<reference evidence="3 4" key="1">
    <citation type="journal article" date="2018" name="Mol. Plant">
        <title>The genome of Artemisia annua provides insight into the evolution of Asteraceae family and artemisinin biosynthesis.</title>
        <authorList>
            <person name="Shen Q."/>
            <person name="Zhang L."/>
            <person name="Liao Z."/>
            <person name="Wang S."/>
            <person name="Yan T."/>
            <person name="Shi P."/>
            <person name="Liu M."/>
            <person name="Fu X."/>
            <person name="Pan Q."/>
            <person name="Wang Y."/>
            <person name="Lv Z."/>
            <person name="Lu X."/>
            <person name="Zhang F."/>
            <person name="Jiang W."/>
            <person name="Ma Y."/>
            <person name="Chen M."/>
            <person name="Hao X."/>
            <person name="Li L."/>
            <person name="Tang Y."/>
            <person name="Lv G."/>
            <person name="Zhou Y."/>
            <person name="Sun X."/>
            <person name="Brodelius P.E."/>
            <person name="Rose J.K.C."/>
            <person name="Tang K."/>
        </authorList>
    </citation>
    <scope>NUCLEOTIDE SEQUENCE [LARGE SCALE GENOMIC DNA]</scope>
    <source>
        <strain evidence="4">cv. Huhao1</strain>
        <tissue evidence="3">Leaf</tissue>
    </source>
</reference>
<feature type="domain" description="Glycoside hydrolase family 3 N-terminal" evidence="2">
    <location>
        <begin position="25"/>
        <end position="161"/>
    </location>
</feature>
<keyword evidence="1" id="KW-0378">Hydrolase</keyword>
<evidence type="ECO:0000259" key="2">
    <source>
        <dbReference type="Pfam" id="PF00933"/>
    </source>
</evidence>
<name>A0A2U1KEY2_ARTAN</name>
<dbReference type="Gene3D" id="3.20.20.300">
    <property type="entry name" value="Glycoside hydrolase, family 3, N-terminal domain"/>
    <property type="match status" value="1"/>
</dbReference>
<dbReference type="PANTHER" id="PTHR30620">
    <property type="entry name" value="PERIPLASMIC BETA-GLUCOSIDASE-RELATED"/>
    <property type="match status" value="1"/>
</dbReference>
<accession>A0A2U1KEY2</accession>
<proteinExistence type="predicted"/>
<keyword evidence="4" id="KW-1185">Reference proteome</keyword>
<evidence type="ECO:0000256" key="1">
    <source>
        <dbReference type="ARBA" id="ARBA00022801"/>
    </source>
</evidence>
<protein>
    <submittedName>
        <fullName evidence="3">Beta-D-xylosidase 3</fullName>
    </submittedName>
</protein>
<dbReference type="AlphaFoldDB" id="A0A2U1KEY2"/>
<dbReference type="InterPro" id="IPR017853">
    <property type="entry name" value="GH"/>
</dbReference>
<evidence type="ECO:0000313" key="3">
    <source>
        <dbReference type="EMBL" id="PWA35271.1"/>
    </source>
</evidence>
<evidence type="ECO:0000313" key="4">
    <source>
        <dbReference type="Proteomes" id="UP000245207"/>
    </source>
</evidence>
<dbReference type="PRINTS" id="PR00133">
    <property type="entry name" value="GLHYDRLASE3"/>
</dbReference>
<dbReference type="GO" id="GO:0008422">
    <property type="term" value="F:beta-glucosidase activity"/>
    <property type="evidence" value="ECO:0007669"/>
    <property type="project" value="TreeGrafter"/>
</dbReference>
<dbReference type="STRING" id="35608.A0A2U1KEY2"/>
<organism evidence="3 4">
    <name type="scientific">Artemisia annua</name>
    <name type="common">Sweet wormwood</name>
    <dbReference type="NCBI Taxonomy" id="35608"/>
    <lineage>
        <taxon>Eukaryota</taxon>
        <taxon>Viridiplantae</taxon>
        <taxon>Streptophyta</taxon>
        <taxon>Embryophyta</taxon>
        <taxon>Tracheophyta</taxon>
        <taxon>Spermatophyta</taxon>
        <taxon>Magnoliopsida</taxon>
        <taxon>eudicotyledons</taxon>
        <taxon>Gunneridae</taxon>
        <taxon>Pentapetalae</taxon>
        <taxon>asterids</taxon>
        <taxon>campanulids</taxon>
        <taxon>Asterales</taxon>
        <taxon>Asteraceae</taxon>
        <taxon>Asteroideae</taxon>
        <taxon>Anthemideae</taxon>
        <taxon>Artemisiinae</taxon>
        <taxon>Artemisia</taxon>
    </lineage>
</organism>
<dbReference type="GO" id="GO:0009251">
    <property type="term" value="P:glucan catabolic process"/>
    <property type="evidence" value="ECO:0007669"/>
    <property type="project" value="TreeGrafter"/>
</dbReference>
<dbReference type="PANTHER" id="PTHR30620:SF33">
    <property type="entry name" value="BETA-D-GLUCAN EXOHYDROLASE-LIKE PROTEIN-RELATED"/>
    <property type="match status" value="1"/>
</dbReference>
<sequence>MSDPIYKDPTAPTETRIKDLISRMTLDEKLGQMTQIERSVATSSVVKELCIGSILSCGGSGPFENATSADWADMVDLFQKSALESRLGIPVLYGIDGVHGNNNVFGATIFPHNVALGATRDHDLVRTIGEVTAIEVRASGIHYDFAPCVAEVGTLDSESIGWTSEVLSTSINSGDHDLVRTIGEVTAIEVRASGIHYDFAPCVAEVGILDSESIGWTSEVLSTSINSG</sequence>
<dbReference type="OrthoDB" id="416222at2759"/>
<dbReference type="InterPro" id="IPR036962">
    <property type="entry name" value="Glyco_hydro_3_N_sf"/>
</dbReference>
<comment type="caution">
    <text evidence="3">The sequence shown here is derived from an EMBL/GenBank/DDBJ whole genome shotgun (WGS) entry which is preliminary data.</text>
</comment>
<dbReference type="EMBL" id="PKPP01020337">
    <property type="protein sequence ID" value="PWA35271.1"/>
    <property type="molecule type" value="Genomic_DNA"/>
</dbReference>
<dbReference type="InterPro" id="IPR001764">
    <property type="entry name" value="Glyco_hydro_3_N"/>
</dbReference>
<dbReference type="SUPFAM" id="SSF51445">
    <property type="entry name" value="(Trans)glycosidases"/>
    <property type="match status" value="1"/>
</dbReference>
<gene>
    <name evidence="3" type="ORF">CTI12_AA608230</name>
</gene>